<evidence type="ECO:0000313" key="1">
    <source>
        <dbReference type="EMBL" id="MFE4108140.1"/>
    </source>
</evidence>
<comment type="caution">
    <text evidence="1">The sequence shown here is derived from an EMBL/GenBank/DDBJ whole genome shotgun (WGS) entry which is preliminary data.</text>
</comment>
<dbReference type="EMBL" id="JBHZOL010000100">
    <property type="protein sequence ID" value="MFE4108140.1"/>
    <property type="molecule type" value="Genomic_DNA"/>
</dbReference>
<reference evidence="1 2" key="1">
    <citation type="submission" date="2024-10" db="EMBL/GenBank/DDBJ databases">
        <authorList>
            <person name="Ratan Roy A."/>
            <person name="Morales Sandoval P.H."/>
            <person name="De Los Santos Villalobos S."/>
            <person name="Chakraborty S."/>
            <person name="Mukherjee J."/>
        </authorList>
    </citation>
    <scope>NUCLEOTIDE SEQUENCE [LARGE SCALE GENOMIC DNA]</scope>
    <source>
        <strain evidence="1 2">S1</strain>
    </source>
</reference>
<dbReference type="RefSeq" id="WP_377967562.1">
    <property type="nucleotide sequence ID" value="NZ_JBHZOL010000100.1"/>
</dbReference>
<evidence type="ECO:0000313" key="2">
    <source>
        <dbReference type="Proteomes" id="UP001600165"/>
    </source>
</evidence>
<organism evidence="1 2">
    <name type="scientific">Almyronema epifaneia S1</name>
    <dbReference type="NCBI Taxonomy" id="2991925"/>
    <lineage>
        <taxon>Bacteria</taxon>
        <taxon>Bacillati</taxon>
        <taxon>Cyanobacteriota</taxon>
        <taxon>Cyanophyceae</taxon>
        <taxon>Nodosilineales</taxon>
        <taxon>Nodosilineaceae</taxon>
        <taxon>Almyronema</taxon>
        <taxon>Almyronema epifaneia</taxon>
    </lineage>
</organism>
<accession>A0ABW6IIZ4</accession>
<protein>
    <submittedName>
        <fullName evidence="1">Uncharacterized protein</fullName>
    </submittedName>
</protein>
<name>A0ABW6IIZ4_9CYAN</name>
<proteinExistence type="predicted"/>
<gene>
    <name evidence="1" type="ORF">ACFVKH_17795</name>
</gene>
<keyword evidence="2" id="KW-1185">Reference proteome</keyword>
<dbReference type="Proteomes" id="UP001600165">
    <property type="component" value="Unassembled WGS sequence"/>
</dbReference>
<sequence length="77" mass="8287">MQQAIARSPAFLLPSLATGFCKNAPGWGQGAFCTGFGVDEVMQMLKGNGHGLRFTKDESRSGYSSITQRLLMTVCGR</sequence>